<evidence type="ECO:0000259" key="3">
    <source>
        <dbReference type="PROSITE" id="PS51779"/>
    </source>
</evidence>
<dbReference type="Pfam" id="PF07244">
    <property type="entry name" value="POTRA"/>
    <property type="match status" value="1"/>
</dbReference>
<keyword evidence="2" id="KW-0472">Membrane</keyword>
<dbReference type="AlphaFoldDB" id="A0A512BEX5"/>
<evidence type="ECO:0000256" key="2">
    <source>
        <dbReference type="ARBA" id="ARBA00023136"/>
    </source>
</evidence>
<evidence type="ECO:0000256" key="1">
    <source>
        <dbReference type="ARBA" id="ARBA00004370"/>
    </source>
</evidence>
<gene>
    <name evidence="4" type="ORF">SAE01_30160</name>
</gene>
<name>A0A512BEX5_9BACT</name>
<sequence>MRNLGRILFLLTILFLCTHINGFSQLIEKAPPSPVAVHTPPVDSFSASVVISDIVLTGFKKTKPYIIQREVAFKKGQTISSTELPDKLKLSKQQLMNTSLFVDVDIKAVKIDSEHVFIDIHVKERWYLFPIPYFRIVSRNFNTWWVEENHSLDRVEYGLKFMQNNVSGRNDNLNLWMVGGYTQQFSLRYDNPNIDNKLKNGINVGFGFRRNRELNYGMDSARPNKIGYVKQEDRFLINENYVDFAYTYRPAIRTRHTFRASYGNITVDDSVVKLNPTYFAHYGTHSRYFDLSYNLSYTNLDYAPYPLKGFSGDAGLNKRFGNGSNYWQLNGRGNYNIKLSPTSYVQLQAAGVLRFPYHQPYISNNLLGSPSLYMRGLEYYVIEGVAGGVARATIKNEVLSFNINSPLKSKTHDKIPFRVFLKAFGDLGYSYTPNYGISRLNNKLLRTWGFGIDIVTFYDVVLRFEYSYNQLGDNSLFFHTQNEW</sequence>
<dbReference type="InterPro" id="IPR010827">
    <property type="entry name" value="BamA/TamA_POTRA"/>
</dbReference>
<proteinExistence type="predicted"/>
<evidence type="ECO:0000313" key="5">
    <source>
        <dbReference type="Proteomes" id="UP000321513"/>
    </source>
</evidence>
<accession>A0A512BEX5</accession>
<dbReference type="PROSITE" id="PS51779">
    <property type="entry name" value="POTRA"/>
    <property type="match status" value="1"/>
</dbReference>
<comment type="caution">
    <text evidence="4">The sequence shown here is derived from an EMBL/GenBank/DDBJ whole genome shotgun (WGS) entry which is preliminary data.</text>
</comment>
<feature type="domain" description="POTRA" evidence="3">
    <location>
        <begin position="49"/>
        <end position="125"/>
    </location>
</feature>
<organism evidence="4 5">
    <name type="scientific">Segetibacter aerophilus</name>
    <dbReference type="NCBI Taxonomy" id="670293"/>
    <lineage>
        <taxon>Bacteria</taxon>
        <taxon>Pseudomonadati</taxon>
        <taxon>Bacteroidota</taxon>
        <taxon>Chitinophagia</taxon>
        <taxon>Chitinophagales</taxon>
        <taxon>Chitinophagaceae</taxon>
        <taxon>Segetibacter</taxon>
    </lineage>
</organism>
<protein>
    <recommendedName>
        <fullName evidence="3">POTRA domain-containing protein</fullName>
    </recommendedName>
</protein>
<comment type="subcellular location">
    <subcellularLocation>
        <location evidence="1">Membrane</location>
    </subcellularLocation>
</comment>
<dbReference type="OrthoDB" id="9768717at2"/>
<dbReference type="Proteomes" id="UP000321513">
    <property type="component" value="Unassembled WGS sequence"/>
</dbReference>
<keyword evidence="5" id="KW-1185">Reference proteome</keyword>
<dbReference type="Gene3D" id="2.40.160.50">
    <property type="entry name" value="membrane protein fhac: a member of the omp85/tpsb transporter family"/>
    <property type="match status" value="1"/>
</dbReference>
<evidence type="ECO:0000313" key="4">
    <source>
        <dbReference type="EMBL" id="GEO10520.1"/>
    </source>
</evidence>
<dbReference type="GO" id="GO:0019867">
    <property type="term" value="C:outer membrane"/>
    <property type="evidence" value="ECO:0007669"/>
    <property type="project" value="InterPro"/>
</dbReference>
<dbReference type="Gene3D" id="3.10.20.310">
    <property type="entry name" value="membrane protein fhac"/>
    <property type="match status" value="1"/>
</dbReference>
<dbReference type="RefSeq" id="WP_147204630.1">
    <property type="nucleotide sequence ID" value="NZ_BJYT01000011.1"/>
</dbReference>
<dbReference type="InterPro" id="IPR034746">
    <property type="entry name" value="POTRA"/>
</dbReference>
<dbReference type="EMBL" id="BJYT01000011">
    <property type="protein sequence ID" value="GEO10520.1"/>
    <property type="molecule type" value="Genomic_DNA"/>
</dbReference>
<reference evidence="4 5" key="1">
    <citation type="submission" date="2019-07" db="EMBL/GenBank/DDBJ databases">
        <title>Whole genome shotgun sequence of Segetibacter aerophilus NBRC 106135.</title>
        <authorList>
            <person name="Hosoyama A."/>
            <person name="Uohara A."/>
            <person name="Ohji S."/>
            <person name="Ichikawa N."/>
        </authorList>
    </citation>
    <scope>NUCLEOTIDE SEQUENCE [LARGE SCALE GENOMIC DNA]</scope>
    <source>
        <strain evidence="4 5">NBRC 106135</strain>
    </source>
</reference>